<dbReference type="EMBL" id="JBFOLK010000013">
    <property type="protein sequence ID" value="KAL2466638.1"/>
    <property type="molecule type" value="Genomic_DNA"/>
</dbReference>
<proteinExistence type="predicted"/>
<keyword evidence="3" id="KW-1185">Reference proteome</keyword>
<dbReference type="AlphaFoldDB" id="A0ABD1PRT7"/>
<sequence>MRDTRKMRRTEKDSWTLLPPDGEPGDPENSTFSTGQESRARIFQRRDELPTSVMEMLPTHPMIMVASVHRYWIQKCEKATEGATVRERLQLAEMHLVRGLVLAKELFGTIESFDKEEAKSKKLSKNLKAMSLKRVQLKSDKRALQFKMDLVVTKEADMRAKYETELKVAKDCLKRARD</sequence>
<evidence type="ECO:0000313" key="3">
    <source>
        <dbReference type="Proteomes" id="UP001604336"/>
    </source>
</evidence>
<comment type="caution">
    <text evidence="2">The sequence shown here is derived from an EMBL/GenBank/DDBJ whole genome shotgun (WGS) entry which is preliminary data.</text>
</comment>
<gene>
    <name evidence="2" type="ORF">Adt_42489</name>
</gene>
<accession>A0ABD1PRT7</accession>
<evidence type="ECO:0000313" key="2">
    <source>
        <dbReference type="EMBL" id="KAL2466638.1"/>
    </source>
</evidence>
<reference evidence="3" key="1">
    <citation type="submission" date="2024-07" db="EMBL/GenBank/DDBJ databases">
        <title>Two chromosome-level genome assemblies of Korean endemic species Abeliophyllum distichum and Forsythia ovata (Oleaceae).</title>
        <authorList>
            <person name="Jang H."/>
        </authorList>
    </citation>
    <scope>NUCLEOTIDE SEQUENCE [LARGE SCALE GENOMIC DNA]</scope>
</reference>
<feature type="compositionally biased region" description="Basic and acidic residues" evidence="1">
    <location>
        <begin position="1"/>
        <end position="14"/>
    </location>
</feature>
<organism evidence="2 3">
    <name type="scientific">Abeliophyllum distichum</name>
    <dbReference type="NCBI Taxonomy" id="126358"/>
    <lineage>
        <taxon>Eukaryota</taxon>
        <taxon>Viridiplantae</taxon>
        <taxon>Streptophyta</taxon>
        <taxon>Embryophyta</taxon>
        <taxon>Tracheophyta</taxon>
        <taxon>Spermatophyta</taxon>
        <taxon>Magnoliopsida</taxon>
        <taxon>eudicotyledons</taxon>
        <taxon>Gunneridae</taxon>
        <taxon>Pentapetalae</taxon>
        <taxon>asterids</taxon>
        <taxon>lamiids</taxon>
        <taxon>Lamiales</taxon>
        <taxon>Oleaceae</taxon>
        <taxon>Forsythieae</taxon>
        <taxon>Abeliophyllum</taxon>
    </lineage>
</organism>
<feature type="region of interest" description="Disordered" evidence="1">
    <location>
        <begin position="1"/>
        <end position="40"/>
    </location>
</feature>
<feature type="compositionally biased region" description="Polar residues" evidence="1">
    <location>
        <begin position="28"/>
        <end position="37"/>
    </location>
</feature>
<evidence type="ECO:0000256" key="1">
    <source>
        <dbReference type="SAM" id="MobiDB-lite"/>
    </source>
</evidence>
<protein>
    <submittedName>
        <fullName evidence="2">Uncharacterized protein</fullName>
    </submittedName>
</protein>
<dbReference type="Proteomes" id="UP001604336">
    <property type="component" value="Unassembled WGS sequence"/>
</dbReference>
<name>A0ABD1PRT7_9LAMI</name>